<accession>A0A510E162</accession>
<name>A0A510DTT1_9CREN</name>
<evidence type="ECO:0000313" key="2">
    <source>
        <dbReference type="EMBL" id="BBG26223.1"/>
    </source>
</evidence>
<evidence type="ECO:0000313" key="1">
    <source>
        <dbReference type="EMBL" id="BBG23470.1"/>
    </source>
</evidence>
<evidence type="ECO:0000313" key="4">
    <source>
        <dbReference type="Proteomes" id="UP000325030"/>
    </source>
</evidence>
<evidence type="ECO:0000313" key="3">
    <source>
        <dbReference type="Proteomes" id="UP000322983"/>
    </source>
</evidence>
<gene>
    <name evidence="1" type="ORF">IC006_0754</name>
    <name evidence="2" type="ORF">IC007_0728</name>
</gene>
<reference evidence="4" key="1">
    <citation type="submission" date="2018-09" db="EMBL/GenBank/DDBJ databases">
        <title>Complete Genome Sequencing of Sulfolobus sp. JCM 16834.</title>
        <authorList>
            <person name="Kato S."/>
            <person name="Itoh T."/>
            <person name="Ohkuma M."/>
        </authorList>
    </citation>
    <scope>NUCLEOTIDE SEQUENCE [LARGE SCALE GENOMIC DNA]</scope>
    <source>
        <strain evidence="4">IC-007</strain>
    </source>
</reference>
<dbReference type="GeneID" id="41717134"/>
<proteinExistence type="predicted"/>
<dbReference type="STRING" id="1294262.GCA_001316085_02817"/>
<organism evidence="1 3">
    <name type="scientific">Sulfuracidifex tepidarius</name>
    <dbReference type="NCBI Taxonomy" id="1294262"/>
    <lineage>
        <taxon>Archaea</taxon>
        <taxon>Thermoproteota</taxon>
        <taxon>Thermoprotei</taxon>
        <taxon>Sulfolobales</taxon>
        <taxon>Sulfolobaceae</taxon>
        <taxon>Sulfuracidifex</taxon>
    </lineage>
</organism>
<dbReference type="RefSeq" id="WP_054846726.1">
    <property type="nucleotide sequence ID" value="NZ_AP018929.1"/>
</dbReference>
<dbReference type="KEGG" id="step:IC006_0754"/>
<protein>
    <submittedName>
        <fullName evidence="1">Uncharacterized protein</fullName>
    </submittedName>
</protein>
<dbReference type="Proteomes" id="UP000322983">
    <property type="component" value="Chromosome"/>
</dbReference>
<dbReference type="EMBL" id="AP018929">
    <property type="protein sequence ID" value="BBG23470.1"/>
    <property type="molecule type" value="Genomic_DNA"/>
</dbReference>
<accession>A0A510DTT1</accession>
<dbReference type="AlphaFoldDB" id="A0A510DTT1"/>
<dbReference type="Proteomes" id="UP000325030">
    <property type="component" value="Chromosome"/>
</dbReference>
<keyword evidence="3" id="KW-1185">Reference proteome</keyword>
<dbReference type="EMBL" id="AP018930">
    <property type="protein sequence ID" value="BBG26223.1"/>
    <property type="molecule type" value="Genomic_DNA"/>
</dbReference>
<sequence length="69" mass="7266">MSSQAPPTINSNSNLPLLLAPSEVDESTGGSFTIRGSNICYQYLSGNQLVEVEPSVDSSTLEGSLTFLT</sequence>
<reference evidence="1 3" key="2">
    <citation type="journal article" date="2020" name="Int. J. Syst. Evol. Microbiol.">
        <title>Sulfuracidifex tepidarius gen. nov., sp. nov. and transfer of Sulfolobus metallicus Huber and Stetter 1992 to the genus Sulfuracidifex as Sulfuracidifex metallicus comb. nov.</title>
        <authorList>
            <person name="Itoh T."/>
            <person name="Miura T."/>
            <person name="Sakai H.D."/>
            <person name="Kato S."/>
            <person name="Ohkuma M."/>
            <person name="Takashina T."/>
        </authorList>
    </citation>
    <scope>NUCLEOTIDE SEQUENCE [LARGE SCALE GENOMIC DNA]</scope>
    <source>
        <strain evidence="1 3">IC-006</strain>
        <strain evidence="2">IC-007</strain>
    </source>
</reference>